<evidence type="ECO:0000313" key="5">
    <source>
        <dbReference type="Proteomes" id="UP000002320"/>
    </source>
</evidence>
<dbReference type="HOGENOM" id="CLU_128412_0_0_1"/>
<feature type="region of interest" description="Disordered" evidence="1">
    <location>
        <begin position="130"/>
        <end position="166"/>
    </location>
</feature>
<name>B0WIK6_CULQU</name>
<evidence type="ECO:0000256" key="2">
    <source>
        <dbReference type="SAM" id="Phobius"/>
    </source>
</evidence>
<feature type="transmembrane region" description="Helical" evidence="2">
    <location>
        <begin position="27"/>
        <end position="51"/>
    </location>
</feature>
<dbReference type="AlphaFoldDB" id="B0WIK6"/>
<dbReference type="InParanoid" id="B0WIK6"/>
<proteinExistence type="predicted"/>
<dbReference type="EMBL" id="DS231949">
    <property type="protein sequence ID" value="EDS28529.1"/>
    <property type="molecule type" value="Genomic_DNA"/>
</dbReference>
<protein>
    <submittedName>
        <fullName evidence="3 4">Uncharacterized protein</fullName>
    </submittedName>
</protein>
<keyword evidence="5" id="KW-1185">Reference proteome</keyword>
<dbReference type="VEuPathDB" id="VectorBase:CQUJHB011108"/>
<organism>
    <name type="scientific">Culex quinquefasciatus</name>
    <name type="common">Southern house mosquito</name>
    <name type="synonym">Culex pungens</name>
    <dbReference type="NCBI Taxonomy" id="7176"/>
    <lineage>
        <taxon>Eukaryota</taxon>
        <taxon>Metazoa</taxon>
        <taxon>Ecdysozoa</taxon>
        <taxon>Arthropoda</taxon>
        <taxon>Hexapoda</taxon>
        <taxon>Insecta</taxon>
        <taxon>Pterygota</taxon>
        <taxon>Neoptera</taxon>
        <taxon>Endopterygota</taxon>
        <taxon>Diptera</taxon>
        <taxon>Nematocera</taxon>
        <taxon>Culicoidea</taxon>
        <taxon>Culicidae</taxon>
        <taxon>Culicinae</taxon>
        <taxon>Culicini</taxon>
        <taxon>Culex</taxon>
        <taxon>Culex</taxon>
    </lineage>
</organism>
<gene>
    <name evidence="4" type="primary">6038829</name>
    <name evidence="3" type="ORF">CpipJ_CPIJ006935</name>
</gene>
<evidence type="ECO:0000313" key="4">
    <source>
        <dbReference type="EnsemblMetazoa" id="CPIJ006935-PA"/>
    </source>
</evidence>
<sequence>MSTIDERTAYLDNPYFKGHIYGNFNPFYATIAVCTALGVFIFLLNVICCCCSRHRGYWKDRHTGNRWLVSIWSVTPHKNPPLDLTELKDVRSFQPVNVNFCSTNNTLIQRSIFSFQPDIERPVEYTVSHHRPQQQYYPQPPYGSSGGRSGGYPEEYVELHKRESDI</sequence>
<dbReference type="Proteomes" id="UP000002320">
    <property type="component" value="Unassembled WGS sequence"/>
</dbReference>
<evidence type="ECO:0000313" key="3">
    <source>
        <dbReference type="EMBL" id="EDS28529.1"/>
    </source>
</evidence>
<keyword evidence="2" id="KW-0812">Transmembrane</keyword>
<dbReference type="EnsemblMetazoa" id="CPIJ006935-RA">
    <property type="protein sequence ID" value="CPIJ006935-PA"/>
    <property type="gene ID" value="CPIJ006935"/>
</dbReference>
<dbReference type="eggNOG" id="ENOG502S7FW">
    <property type="taxonomic scope" value="Eukaryota"/>
</dbReference>
<reference evidence="3" key="1">
    <citation type="submission" date="2007-03" db="EMBL/GenBank/DDBJ databases">
        <title>Annotation of Culex pipiens quinquefasciatus.</title>
        <authorList>
            <consortium name="The Broad Institute Genome Sequencing Platform"/>
            <person name="Atkinson P.W."/>
            <person name="Hemingway J."/>
            <person name="Christensen B.M."/>
            <person name="Higgs S."/>
            <person name="Kodira C."/>
            <person name="Hannick L."/>
            <person name="Megy K."/>
            <person name="O'Leary S."/>
            <person name="Pearson M."/>
            <person name="Haas B.J."/>
            <person name="Mauceli E."/>
            <person name="Wortman J.R."/>
            <person name="Lee N.H."/>
            <person name="Guigo R."/>
            <person name="Stanke M."/>
            <person name="Alvarado L."/>
            <person name="Amedeo P."/>
            <person name="Antoine C.H."/>
            <person name="Arensburger P."/>
            <person name="Bidwell S.L."/>
            <person name="Crawford M."/>
            <person name="Camaro F."/>
            <person name="Devon K."/>
            <person name="Engels R."/>
            <person name="Hammond M."/>
            <person name="Howarth C."/>
            <person name="Koehrsen M."/>
            <person name="Lawson D."/>
            <person name="Montgomery P."/>
            <person name="Nene V."/>
            <person name="Nusbaum C."/>
            <person name="Puiu D."/>
            <person name="Romero-Severson J."/>
            <person name="Severson D.W."/>
            <person name="Shumway M."/>
            <person name="Sisk P."/>
            <person name="Stolte C."/>
            <person name="Zeng Q."/>
            <person name="Eisenstadt E."/>
            <person name="Fraser-Liggett C."/>
            <person name="Strausberg R."/>
            <person name="Galagan J."/>
            <person name="Birren B."/>
            <person name="Collins F.H."/>
        </authorList>
    </citation>
    <scope>NUCLEOTIDE SEQUENCE [LARGE SCALE GENOMIC DNA]</scope>
    <source>
        <strain evidence="3">JHB</strain>
    </source>
</reference>
<reference evidence="4" key="2">
    <citation type="submission" date="2021-02" db="UniProtKB">
        <authorList>
            <consortium name="EnsemblMetazoa"/>
        </authorList>
    </citation>
    <scope>IDENTIFICATION</scope>
    <source>
        <strain evidence="4">JHB</strain>
    </source>
</reference>
<dbReference type="KEGG" id="cqu:CpipJ_CPIJ006935"/>
<keyword evidence="2" id="KW-0472">Membrane</keyword>
<feature type="compositionally biased region" description="Basic and acidic residues" evidence="1">
    <location>
        <begin position="157"/>
        <end position="166"/>
    </location>
</feature>
<evidence type="ECO:0000256" key="1">
    <source>
        <dbReference type="SAM" id="MobiDB-lite"/>
    </source>
</evidence>
<dbReference type="VEuPathDB" id="VectorBase:CPIJ006935"/>
<accession>B0WIK6</accession>
<keyword evidence="2" id="KW-1133">Transmembrane helix</keyword>
<dbReference type="OMA" id="ICACCSK"/>
<dbReference type="OrthoDB" id="8168818at2759"/>